<reference evidence="1" key="1">
    <citation type="submission" date="2023-06" db="EMBL/GenBank/DDBJ databases">
        <authorList>
            <consortium name="Lawrence Berkeley National Laboratory"/>
            <person name="Ahrendt S."/>
            <person name="Sahu N."/>
            <person name="Indic B."/>
            <person name="Wong-Bajracharya J."/>
            <person name="Merenyi Z."/>
            <person name="Ke H.-M."/>
            <person name="Monk M."/>
            <person name="Kocsube S."/>
            <person name="Drula E."/>
            <person name="Lipzen A."/>
            <person name="Balint B."/>
            <person name="Henrissat B."/>
            <person name="Andreopoulos B."/>
            <person name="Martin F.M."/>
            <person name="Harder C.B."/>
            <person name="Rigling D."/>
            <person name="Ford K.L."/>
            <person name="Foster G.D."/>
            <person name="Pangilinan J."/>
            <person name="Papanicolaou A."/>
            <person name="Barry K."/>
            <person name="LaButti K."/>
            <person name="Viragh M."/>
            <person name="Koriabine M."/>
            <person name="Yan M."/>
            <person name="Riley R."/>
            <person name="Champramary S."/>
            <person name="Plett K.L."/>
            <person name="Tsai I.J."/>
            <person name="Slot J."/>
            <person name="Sipos G."/>
            <person name="Plett J."/>
            <person name="Nagy L.G."/>
            <person name="Grigoriev I.V."/>
        </authorList>
    </citation>
    <scope>NUCLEOTIDE SEQUENCE</scope>
    <source>
        <strain evidence="1">FPL87.14</strain>
    </source>
</reference>
<comment type="caution">
    <text evidence="1">The sequence shown here is derived from an EMBL/GenBank/DDBJ whole genome shotgun (WGS) entry which is preliminary data.</text>
</comment>
<dbReference type="Proteomes" id="UP001175226">
    <property type="component" value="Unassembled WGS sequence"/>
</dbReference>
<gene>
    <name evidence="1" type="ORF">EV421DRAFT_785504</name>
</gene>
<dbReference type="EMBL" id="JAUEPT010000332">
    <property type="protein sequence ID" value="KAK0421720.1"/>
    <property type="molecule type" value="Genomic_DNA"/>
</dbReference>
<protein>
    <recommendedName>
        <fullName evidence="3">F-box domain-containing protein</fullName>
    </recommendedName>
</protein>
<name>A0AA39IC62_9AGAR</name>
<evidence type="ECO:0000313" key="1">
    <source>
        <dbReference type="EMBL" id="KAK0421720.1"/>
    </source>
</evidence>
<keyword evidence="2" id="KW-1185">Reference proteome</keyword>
<accession>A0AA39IC62</accession>
<proteinExistence type="predicted"/>
<evidence type="ECO:0008006" key="3">
    <source>
        <dbReference type="Google" id="ProtNLM"/>
    </source>
</evidence>
<organism evidence="1 2">
    <name type="scientific">Armillaria borealis</name>
    <dbReference type="NCBI Taxonomy" id="47425"/>
    <lineage>
        <taxon>Eukaryota</taxon>
        <taxon>Fungi</taxon>
        <taxon>Dikarya</taxon>
        <taxon>Basidiomycota</taxon>
        <taxon>Agaricomycotina</taxon>
        <taxon>Agaricomycetes</taxon>
        <taxon>Agaricomycetidae</taxon>
        <taxon>Agaricales</taxon>
        <taxon>Marasmiineae</taxon>
        <taxon>Physalacriaceae</taxon>
        <taxon>Armillaria</taxon>
    </lineage>
</organism>
<evidence type="ECO:0000313" key="2">
    <source>
        <dbReference type="Proteomes" id="UP001175226"/>
    </source>
</evidence>
<sequence>MAYQSRLPFATMMYPQELIDEILDYLYDSPSALKACSLVSHQFYPRTRVHLFREVDCYTSDDPRSAQLFNIARDSPELLQCIKCVQFRGLNFFLPKHQTATVDFLHSLSSPTTLSLCDGSYMEGEVTEWQHILPAFVTSAPYLAITKLALEGPQWNTFLEFHHIVLSLPNVTELHIISFLSEFSPNEDPVMPVPPAPRIKKIRVDVDWGMILIFWEGLRSYRSVYLDHLEEFHVINPSPGELCAVIQTASLASKNLKVLEFDCRFNYSILPHSISPLDLNAIADLRLGVELSDEAPLFINWWIRSFKAVPEDSSVIERLTIKLRGYRSTVTPGQLEPLKRAFEELSDLLSKLVRNVDLVFQLKDYDAHPGLCTNRLRGTIIDAGKVLKKKAKLRVFEMTEDTYDVPVSPFPTSSRRIF</sequence>
<dbReference type="AlphaFoldDB" id="A0AA39IC62"/>